<gene>
    <name evidence="1" type="ORF">M23134_04345</name>
</gene>
<dbReference type="Proteomes" id="UP000004095">
    <property type="component" value="Unassembled WGS sequence"/>
</dbReference>
<evidence type="ECO:0000313" key="2">
    <source>
        <dbReference type="Proteomes" id="UP000004095"/>
    </source>
</evidence>
<keyword evidence="2" id="KW-1185">Reference proteome</keyword>
<protein>
    <submittedName>
        <fullName evidence="1">Uncharacterized protein</fullName>
    </submittedName>
</protein>
<name>A1ZLW6_MICM2</name>
<comment type="caution">
    <text evidence="1">The sequence shown here is derived from an EMBL/GenBank/DDBJ whole genome shotgun (WGS) entry which is preliminary data.</text>
</comment>
<accession>A1ZLW6</accession>
<dbReference type="AlphaFoldDB" id="A1ZLW6"/>
<sequence>MFLHRLFYTFFISNNLFFQNYGYFLDDFKKKKVKKITQPLQVG</sequence>
<organism evidence="1 2">
    <name type="scientific">Microscilla marina ATCC 23134</name>
    <dbReference type="NCBI Taxonomy" id="313606"/>
    <lineage>
        <taxon>Bacteria</taxon>
        <taxon>Pseudomonadati</taxon>
        <taxon>Bacteroidota</taxon>
        <taxon>Cytophagia</taxon>
        <taxon>Cytophagales</taxon>
        <taxon>Microscillaceae</taxon>
        <taxon>Microscilla</taxon>
    </lineage>
</organism>
<dbReference type="EMBL" id="AAWS01000015">
    <property type="protein sequence ID" value="EAY28498.1"/>
    <property type="molecule type" value="Genomic_DNA"/>
</dbReference>
<evidence type="ECO:0000313" key="1">
    <source>
        <dbReference type="EMBL" id="EAY28498.1"/>
    </source>
</evidence>
<reference evidence="1 2" key="1">
    <citation type="submission" date="2007-01" db="EMBL/GenBank/DDBJ databases">
        <authorList>
            <person name="Haygood M."/>
            <person name="Podell S."/>
            <person name="Anderson C."/>
            <person name="Hopkinson B."/>
            <person name="Roe K."/>
            <person name="Barbeau K."/>
            <person name="Gaasterland T."/>
            <person name="Ferriera S."/>
            <person name="Johnson J."/>
            <person name="Kravitz S."/>
            <person name="Beeson K."/>
            <person name="Sutton G."/>
            <person name="Rogers Y.-H."/>
            <person name="Friedman R."/>
            <person name="Frazier M."/>
            <person name="Venter J.C."/>
        </authorList>
    </citation>
    <scope>NUCLEOTIDE SEQUENCE [LARGE SCALE GENOMIC DNA]</scope>
    <source>
        <strain evidence="1 2">ATCC 23134</strain>
    </source>
</reference>
<proteinExistence type="predicted"/>